<proteinExistence type="evidence at transcript level"/>
<evidence type="ECO:0000256" key="1">
    <source>
        <dbReference type="SAM" id="SignalP"/>
    </source>
</evidence>
<evidence type="ECO:0000313" key="2">
    <source>
        <dbReference type="EMBL" id="BDA99487.1"/>
    </source>
</evidence>
<name>A0A8S0JE32_PENJP</name>
<accession>A0A8S0JE32</accession>
<sequence>MKTLTTFAVIAILAVTSEAGGRPSLYKRGQLVHVCTPRDVKMMARFVCSLHRRSVRSASADLAGPLFRIPEIYNRPPSRVMKCGENGEDCSPVYDTNYDSTYDSSPVGASYALPLSGDVRTNLIKRDKEVVRAVGLTIADVRRKCCLNGCLPEDFYGACR</sequence>
<feature type="chain" id="PRO_5035872892" evidence="1">
    <location>
        <begin position="20"/>
        <end position="160"/>
    </location>
</feature>
<gene>
    <name evidence="2" type="primary">Maj-ILP-3</name>
</gene>
<reference evidence="2" key="1">
    <citation type="journal article" date="2022" name="Fish. Sci.">
        <title>Multiple insulin-like peptides in the gonads of the kuruma prawn Marsupenaeus japonicus.</title>
        <authorList>
            <person name="Tsutsui N."/>
            <person name="Yamane F."/>
            <person name="Kakinuma M."/>
            <person name="Yoshimatsu T."/>
        </authorList>
    </citation>
    <scope>NUCLEOTIDE SEQUENCE</scope>
    <source>
        <tissue evidence="2">Ovary</tissue>
    </source>
</reference>
<dbReference type="EMBL" id="LC648427">
    <property type="protein sequence ID" value="BDA99487.1"/>
    <property type="molecule type" value="mRNA"/>
</dbReference>
<organism evidence="2">
    <name type="scientific">Penaeus japonicus</name>
    <name type="common">Kuruma prawn</name>
    <name type="synonym">Marsupenaeus japonicus</name>
    <dbReference type="NCBI Taxonomy" id="27405"/>
    <lineage>
        <taxon>Eukaryota</taxon>
        <taxon>Metazoa</taxon>
        <taxon>Ecdysozoa</taxon>
        <taxon>Arthropoda</taxon>
        <taxon>Crustacea</taxon>
        <taxon>Multicrustacea</taxon>
        <taxon>Malacostraca</taxon>
        <taxon>Eumalacostraca</taxon>
        <taxon>Eucarida</taxon>
        <taxon>Decapoda</taxon>
        <taxon>Dendrobranchiata</taxon>
        <taxon>Penaeoidea</taxon>
        <taxon>Penaeidae</taxon>
        <taxon>Penaeus</taxon>
    </lineage>
</organism>
<dbReference type="AlphaFoldDB" id="A0A8S0JE32"/>
<keyword evidence="1" id="KW-0732">Signal</keyword>
<feature type="signal peptide" evidence="1">
    <location>
        <begin position="1"/>
        <end position="19"/>
    </location>
</feature>
<protein>
    <submittedName>
        <fullName evidence="2">Gonadulin</fullName>
    </submittedName>
</protein>